<evidence type="ECO:0000313" key="1">
    <source>
        <dbReference type="EMBL" id="GFY45473.1"/>
    </source>
</evidence>
<sequence>MIWTVGGSGLANPRAAKSEGEKVKEIFLVSRCKEQDGSVRKFEENFTGNPIGPIGFGQFREMEFPLRLVRFPKLFPIVQNSSASRWVENWKITGQMDVLIFSRRQ</sequence>
<evidence type="ECO:0000313" key="2">
    <source>
        <dbReference type="Proteomes" id="UP000886998"/>
    </source>
</evidence>
<organism evidence="1 2">
    <name type="scientific">Trichonephila inaurata madagascariensis</name>
    <dbReference type="NCBI Taxonomy" id="2747483"/>
    <lineage>
        <taxon>Eukaryota</taxon>
        <taxon>Metazoa</taxon>
        <taxon>Ecdysozoa</taxon>
        <taxon>Arthropoda</taxon>
        <taxon>Chelicerata</taxon>
        <taxon>Arachnida</taxon>
        <taxon>Araneae</taxon>
        <taxon>Araneomorphae</taxon>
        <taxon>Entelegynae</taxon>
        <taxon>Araneoidea</taxon>
        <taxon>Nephilidae</taxon>
        <taxon>Trichonephila</taxon>
        <taxon>Trichonephila inaurata</taxon>
    </lineage>
</organism>
<reference evidence="1" key="1">
    <citation type="submission" date="2020-08" db="EMBL/GenBank/DDBJ databases">
        <title>Multicomponent nature underlies the extraordinary mechanical properties of spider dragline silk.</title>
        <authorList>
            <person name="Kono N."/>
            <person name="Nakamura H."/>
            <person name="Mori M."/>
            <person name="Yoshida Y."/>
            <person name="Ohtoshi R."/>
            <person name="Malay A.D."/>
            <person name="Moran D.A.P."/>
            <person name="Tomita M."/>
            <person name="Numata K."/>
            <person name="Arakawa K."/>
        </authorList>
    </citation>
    <scope>NUCLEOTIDE SEQUENCE</scope>
</reference>
<comment type="caution">
    <text evidence="1">The sequence shown here is derived from an EMBL/GenBank/DDBJ whole genome shotgun (WGS) entry which is preliminary data.</text>
</comment>
<dbReference type="EMBL" id="BMAV01004882">
    <property type="protein sequence ID" value="GFY45473.1"/>
    <property type="molecule type" value="Genomic_DNA"/>
</dbReference>
<gene>
    <name evidence="1" type="ORF">TNIN_137681</name>
</gene>
<accession>A0A8X6X1Y4</accession>
<name>A0A8X6X1Y4_9ARAC</name>
<dbReference type="Proteomes" id="UP000886998">
    <property type="component" value="Unassembled WGS sequence"/>
</dbReference>
<proteinExistence type="predicted"/>
<keyword evidence="2" id="KW-1185">Reference proteome</keyword>
<protein>
    <submittedName>
        <fullName evidence="1">Uncharacterized protein</fullName>
    </submittedName>
</protein>
<dbReference type="AlphaFoldDB" id="A0A8X6X1Y4"/>